<feature type="chain" id="PRO_5042083499" description="G-protein coupled receptors family 1 profile domain-containing protein" evidence="11">
    <location>
        <begin position="21"/>
        <end position="138"/>
    </location>
</feature>
<evidence type="ECO:0000256" key="6">
    <source>
        <dbReference type="ARBA" id="ARBA00023136"/>
    </source>
</evidence>
<evidence type="ECO:0000313" key="13">
    <source>
        <dbReference type="EMBL" id="KAK2581386.1"/>
    </source>
</evidence>
<keyword evidence="8" id="KW-0807">Transducer</keyword>
<evidence type="ECO:0000256" key="10">
    <source>
        <dbReference type="SAM" id="Phobius"/>
    </source>
</evidence>
<evidence type="ECO:0000256" key="8">
    <source>
        <dbReference type="ARBA" id="ARBA00023224"/>
    </source>
</evidence>
<evidence type="ECO:0000256" key="3">
    <source>
        <dbReference type="ARBA" id="ARBA00022692"/>
    </source>
</evidence>
<dbReference type="Gene3D" id="1.20.1070.10">
    <property type="entry name" value="Rhodopsin 7-helix transmembrane proteins"/>
    <property type="match status" value="1"/>
</dbReference>
<evidence type="ECO:0000256" key="5">
    <source>
        <dbReference type="ARBA" id="ARBA00023040"/>
    </source>
</evidence>
<feature type="signal peptide" evidence="11">
    <location>
        <begin position="1"/>
        <end position="20"/>
    </location>
</feature>
<evidence type="ECO:0000259" key="12">
    <source>
        <dbReference type="PROSITE" id="PS50262"/>
    </source>
</evidence>
<feature type="region of interest" description="Disordered" evidence="9">
    <location>
        <begin position="118"/>
        <end position="138"/>
    </location>
</feature>
<dbReference type="GO" id="GO:0004930">
    <property type="term" value="F:G protein-coupled receptor activity"/>
    <property type="evidence" value="ECO:0007669"/>
    <property type="project" value="UniProtKB-KW"/>
</dbReference>
<dbReference type="Pfam" id="PF00001">
    <property type="entry name" value="7tm_1"/>
    <property type="match status" value="1"/>
</dbReference>
<keyword evidence="7" id="KW-0675">Receptor</keyword>
<dbReference type="InterPro" id="IPR017452">
    <property type="entry name" value="GPCR_Rhodpsn_7TM"/>
</dbReference>
<protein>
    <recommendedName>
        <fullName evidence="12">G-protein coupled receptors family 1 profile domain-containing protein</fullName>
    </recommendedName>
</protein>
<gene>
    <name evidence="13" type="ORF">KPH14_005070</name>
</gene>
<dbReference type="GO" id="GO:0005886">
    <property type="term" value="C:plasma membrane"/>
    <property type="evidence" value="ECO:0007669"/>
    <property type="project" value="TreeGrafter"/>
</dbReference>
<keyword evidence="11" id="KW-0732">Signal</keyword>
<keyword evidence="4 10" id="KW-1133">Transmembrane helix</keyword>
<sequence length="138" mass="15450">MLIAVVVLFALCNLPQQVRIIWLHWGPSYDRASNFTTLLTVSTFLVSYANCCLNPFLYAFLSRNFREGMRELPFCKGRRDRTAGVFAGTGCASCETTRHENGTNGNLPHSLLVRLSSAQDSPSTTHTIARRNTYEKST</sequence>
<dbReference type="EMBL" id="JAIFRP010000039">
    <property type="protein sequence ID" value="KAK2581386.1"/>
    <property type="molecule type" value="Genomic_DNA"/>
</dbReference>
<evidence type="ECO:0000256" key="7">
    <source>
        <dbReference type="ARBA" id="ARBA00023170"/>
    </source>
</evidence>
<evidence type="ECO:0000256" key="9">
    <source>
        <dbReference type="SAM" id="MobiDB-lite"/>
    </source>
</evidence>
<keyword evidence="6 10" id="KW-0472">Membrane</keyword>
<comment type="subcellular location">
    <subcellularLocation>
        <location evidence="1">Membrane</location>
        <topology evidence="1">Multi-pass membrane protein</topology>
    </subcellularLocation>
</comment>
<evidence type="ECO:0000256" key="11">
    <source>
        <dbReference type="SAM" id="SignalP"/>
    </source>
</evidence>
<feature type="domain" description="G-protein coupled receptors family 1 profile" evidence="12">
    <location>
        <begin position="1"/>
        <end position="58"/>
    </location>
</feature>
<evidence type="ECO:0000256" key="2">
    <source>
        <dbReference type="ARBA" id="ARBA00010663"/>
    </source>
</evidence>
<comment type="caution">
    <text evidence="13">The sequence shown here is derived from an EMBL/GenBank/DDBJ whole genome shotgun (WGS) entry which is preliminary data.</text>
</comment>
<evidence type="ECO:0000313" key="14">
    <source>
        <dbReference type="Proteomes" id="UP001258017"/>
    </source>
</evidence>
<evidence type="ECO:0000256" key="1">
    <source>
        <dbReference type="ARBA" id="ARBA00004141"/>
    </source>
</evidence>
<keyword evidence="3 10" id="KW-0812">Transmembrane</keyword>
<reference evidence="13" key="2">
    <citation type="journal article" date="2023" name="Commun. Biol.">
        <title>Intrasexual cuticular hydrocarbon dimorphism in a wasp sheds light on hydrocarbon biosynthesis genes in Hymenoptera.</title>
        <authorList>
            <person name="Moris V.C."/>
            <person name="Podsiadlowski L."/>
            <person name="Martin S."/>
            <person name="Oeyen J.P."/>
            <person name="Donath A."/>
            <person name="Petersen M."/>
            <person name="Wilbrandt J."/>
            <person name="Misof B."/>
            <person name="Liedtke D."/>
            <person name="Thamm M."/>
            <person name="Scheiner R."/>
            <person name="Schmitt T."/>
            <person name="Niehuis O."/>
        </authorList>
    </citation>
    <scope>NUCLEOTIDE SEQUENCE</scope>
    <source>
        <strain evidence="13">GBR_01_08_01A</strain>
    </source>
</reference>
<name>A0AAD9VNL7_9HYME</name>
<keyword evidence="5" id="KW-0297">G-protein coupled receptor</keyword>
<proteinExistence type="inferred from homology"/>
<dbReference type="PANTHER" id="PTHR45695">
    <property type="entry name" value="LEUCOKININ RECEPTOR-RELATED"/>
    <property type="match status" value="1"/>
</dbReference>
<feature type="compositionally biased region" description="Polar residues" evidence="9">
    <location>
        <begin position="118"/>
        <end position="127"/>
    </location>
</feature>
<evidence type="ECO:0000256" key="4">
    <source>
        <dbReference type="ARBA" id="ARBA00022989"/>
    </source>
</evidence>
<reference evidence="13" key="1">
    <citation type="submission" date="2021-08" db="EMBL/GenBank/DDBJ databases">
        <authorList>
            <person name="Misof B."/>
            <person name="Oliver O."/>
            <person name="Podsiadlowski L."/>
            <person name="Donath A."/>
            <person name="Peters R."/>
            <person name="Mayer C."/>
            <person name="Rust J."/>
            <person name="Gunkel S."/>
            <person name="Lesny P."/>
            <person name="Martin S."/>
            <person name="Oeyen J.P."/>
            <person name="Petersen M."/>
            <person name="Panagiotis P."/>
            <person name="Wilbrandt J."/>
            <person name="Tanja T."/>
        </authorList>
    </citation>
    <scope>NUCLEOTIDE SEQUENCE</scope>
    <source>
        <strain evidence="13">GBR_01_08_01A</strain>
        <tissue evidence="13">Thorax + abdomen</tissue>
    </source>
</reference>
<keyword evidence="14" id="KW-1185">Reference proteome</keyword>
<dbReference type="PANTHER" id="PTHR45695:SF9">
    <property type="entry name" value="LEUCOKININ RECEPTOR"/>
    <property type="match status" value="1"/>
</dbReference>
<dbReference type="InterPro" id="IPR000276">
    <property type="entry name" value="GPCR_Rhodpsn"/>
</dbReference>
<dbReference type="PROSITE" id="PS50262">
    <property type="entry name" value="G_PROTEIN_RECEP_F1_2"/>
    <property type="match status" value="1"/>
</dbReference>
<dbReference type="SUPFAM" id="SSF81321">
    <property type="entry name" value="Family A G protein-coupled receptor-like"/>
    <property type="match status" value="1"/>
</dbReference>
<feature type="transmembrane region" description="Helical" evidence="10">
    <location>
        <begin position="36"/>
        <end position="61"/>
    </location>
</feature>
<dbReference type="AlphaFoldDB" id="A0AAD9VNL7"/>
<accession>A0AAD9VNL7</accession>
<comment type="similarity">
    <text evidence="2">Belongs to the G-protein coupled receptor 1 family.</text>
</comment>
<dbReference type="Proteomes" id="UP001258017">
    <property type="component" value="Unassembled WGS sequence"/>
</dbReference>
<organism evidence="13 14">
    <name type="scientific">Odynerus spinipes</name>
    <dbReference type="NCBI Taxonomy" id="1348599"/>
    <lineage>
        <taxon>Eukaryota</taxon>
        <taxon>Metazoa</taxon>
        <taxon>Ecdysozoa</taxon>
        <taxon>Arthropoda</taxon>
        <taxon>Hexapoda</taxon>
        <taxon>Insecta</taxon>
        <taxon>Pterygota</taxon>
        <taxon>Neoptera</taxon>
        <taxon>Endopterygota</taxon>
        <taxon>Hymenoptera</taxon>
        <taxon>Apocrita</taxon>
        <taxon>Aculeata</taxon>
        <taxon>Vespoidea</taxon>
        <taxon>Vespidae</taxon>
        <taxon>Eumeninae</taxon>
        <taxon>Odynerus</taxon>
    </lineage>
</organism>